<protein>
    <submittedName>
        <fullName evidence="1">Uncharacterized protein</fullName>
    </submittedName>
</protein>
<reference evidence="1 2" key="1">
    <citation type="submission" date="2023-02" db="EMBL/GenBank/DDBJ databases">
        <title>LHISI_Scaffold_Assembly.</title>
        <authorList>
            <person name="Stuart O.P."/>
            <person name="Cleave R."/>
            <person name="Magrath M.J.L."/>
            <person name="Mikheyev A.S."/>
        </authorList>
    </citation>
    <scope>NUCLEOTIDE SEQUENCE [LARGE SCALE GENOMIC DNA]</scope>
    <source>
        <strain evidence="1">Daus_M_001</strain>
        <tissue evidence="1">Leg muscle</tissue>
    </source>
</reference>
<sequence length="67" mass="7941">MDQVYGLELVRQGEIAFHVDTSAYKIISDMWQEFEKCNLKDLHLYPKFSFAMPIQKGSPYREIVTRK</sequence>
<keyword evidence="2" id="KW-1185">Reference proteome</keyword>
<name>A0ABQ9G959_9NEOP</name>
<proteinExistence type="predicted"/>
<dbReference type="EMBL" id="JARBHB010000014">
    <property type="protein sequence ID" value="KAJ8868957.1"/>
    <property type="molecule type" value="Genomic_DNA"/>
</dbReference>
<evidence type="ECO:0000313" key="2">
    <source>
        <dbReference type="Proteomes" id="UP001159363"/>
    </source>
</evidence>
<organism evidence="1 2">
    <name type="scientific">Dryococelus australis</name>
    <dbReference type="NCBI Taxonomy" id="614101"/>
    <lineage>
        <taxon>Eukaryota</taxon>
        <taxon>Metazoa</taxon>
        <taxon>Ecdysozoa</taxon>
        <taxon>Arthropoda</taxon>
        <taxon>Hexapoda</taxon>
        <taxon>Insecta</taxon>
        <taxon>Pterygota</taxon>
        <taxon>Neoptera</taxon>
        <taxon>Polyneoptera</taxon>
        <taxon>Phasmatodea</taxon>
        <taxon>Verophasmatodea</taxon>
        <taxon>Anareolatae</taxon>
        <taxon>Phasmatidae</taxon>
        <taxon>Eurycanthinae</taxon>
        <taxon>Dryococelus</taxon>
    </lineage>
</organism>
<comment type="caution">
    <text evidence="1">The sequence shown here is derived from an EMBL/GenBank/DDBJ whole genome shotgun (WGS) entry which is preliminary data.</text>
</comment>
<dbReference type="Proteomes" id="UP001159363">
    <property type="component" value="Chromosome 13"/>
</dbReference>
<accession>A0ABQ9G959</accession>
<gene>
    <name evidence="1" type="ORF">PR048_030498</name>
</gene>
<evidence type="ECO:0000313" key="1">
    <source>
        <dbReference type="EMBL" id="KAJ8868957.1"/>
    </source>
</evidence>